<feature type="compositionally biased region" description="Basic residues" evidence="1">
    <location>
        <begin position="175"/>
        <end position="184"/>
    </location>
</feature>
<feature type="region of interest" description="Disordered" evidence="1">
    <location>
        <begin position="253"/>
        <end position="347"/>
    </location>
</feature>
<feature type="compositionally biased region" description="Polar residues" evidence="1">
    <location>
        <begin position="288"/>
        <end position="301"/>
    </location>
</feature>
<feature type="compositionally biased region" description="Low complexity" evidence="1">
    <location>
        <begin position="132"/>
        <end position="141"/>
    </location>
</feature>
<organism evidence="2">
    <name type="scientific">Dichomitus squalens</name>
    <dbReference type="NCBI Taxonomy" id="114155"/>
    <lineage>
        <taxon>Eukaryota</taxon>
        <taxon>Fungi</taxon>
        <taxon>Dikarya</taxon>
        <taxon>Basidiomycota</taxon>
        <taxon>Agaricomycotina</taxon>
        <taxon>Agaricomycetes</taxon>
        <taxon>Polyporales</taxon>
        <taxon>Polyporaceae</taxon>
        <taxon>Dichomitus</taxon>
    </lineage>
</organism>
<protein>
    <submittedName>
        <fullName evidence="2">Uncharacterized protein</fullName>
    </submittedName>
</protein>
<dbReference type="EMBL" id="ML145096">
    <property type="protein sequence ID" value="TBU61959.1"/>
    <property type="molecule type" value="Genomic_DNA"/>
</dbReference>
<proteinExistence type="predicted"/>
<evidence type="ECO:0000313" key="4">
    <source>
        <dbReference type="Proteomes" id="UP000292082"/>
    </source>
</evidence>
<accession>A0A4Q9MIC8</accession>
<dbReference type="EMBL" id="ML143435">
    <property type="protein sequence ID" value="TBU27169.1"/>
    <property type="molecule type" value="Genomic_DNA"/>
</dbReference>
<dbReference type="Proteomes" id="UP000292082">
    <property type="component" value="Unassembled WGS sequence"/>
</dbReference>
<gene>
    <name evidence="3" type="ORF">BD310DRAFT_956770</name>
    <name evidence="2" type="ORF">BD311DRAFT_760932</name>
</gene>
<evidence type="ECO:0000313" key="3">
    <source>
        <dbReference type="EMBL" id="TBU61959.1"/>
    </source>
</evidence>
<name>A0A4Q9MIC8_9APHY</name>
<dbReference type="AlphaFoldDB" id="A0A4Q9MIC8"/>
<reference evidence="2 4" key="1">
    <citation type="submission" date="2019-01" db="EMBL/GenBank/DDBJ databases">
        <title>Draft genome sequences of three monokaryotic isolates of the white-rot basidiomycete fungus Dichomitus squalens.</title>
        <authorList>
            <consortium name="DOE Joint Genome Institute"/>
            <person name="Lopez S.C."/>
            <person name="Andreopoulos B."/>
            <person name="Pangilinan J."/>
            <person name="Lipzen A."/>
            <person name="Riley R."/>
            <person name="Ahrendt S."/>
            <person name="Ng V."/>
            <person name="Barry K."/>
            <person name="Daum C."/>
            <person name="Grigoriev I.V."/>
            <person name="Hilden K.S."/>
            <person name="Makela M.R."/>
            <person name="de Vries R.P."/>
        </authorList>
    </citation>
    <scope>NUCLEOTIDE SEQUENCE [LARGE SCALE GENOMIC DNA]</scope>
    <source>
        <strain evidence="3 4">CBS 464.89</strain>
        <strain evidence="2">OM18370.1</strain>
    </source>
</reference>
<evidence type="ECO:0000256" key="1">
    <source>
        <dbReference type="SAM" id="MobiDB-lite"/>
    </source>
</evidence>
<evidence type="ECO:0000313" key="2">
    <source>
        <dbReference type="EMBL" id="TBU27169.1"/>
    </source>
</evidence>
<dbReference type="Proteomes" id="UP000292957">
    <property type="component" value="Unassembled WGS sequence"/>
</dbReference>
<keyword evidence="4" id="KW-1185">Reference proteome</keyword>
<feature type="compositionally biased region" description="Polar residues" evidence="1">
    <location>
        <begin position="253"/>
        <end position="275"/>
    </location>
</feature>
<feature type="region of interest" description="Disordered" evidence="1">
    <location>
        <begin position="132"/>
        <end position="191"/>
    </location>
</feature>
<sequence length="347" mass="37680">MDLQQLSAALKQPQVTLITVDTSDGIEHSPLSVFRRFATASTMKTIKNILAIPPKSPPKSSFIGSSNAALCKECSKKFRPTITDQVHCSVNCERLSSWMELNEQHRGMMQHRRRPRTTPVRDLDAVIHEVTQSSPTRSTHSSSEKVCLAGPSTLPRLESKPILRTSSSKAETGRPRRVLRKRHPSSFDGSRAPPCLVPSVISSSTSSSPLRTSFAVSASSSESDMLYMAPLSYADPDDTLASARLALHNLSSPTLSQPVRPRFSSTMTASRSPSYGVTPFLARKPSHPISSTSRPIPTRSITHAAGQAPPTSPPDSPARLRPGNDRRAPRPRSNSFGGFDSLVMHGP</sequence>